<reference evidence="2 3" key="1">
    <citation type="submission" date="2024-09" db="EMBL/GenBank/DDBJ databases">
        <title>Floridaenema gen nov. (Aerosakkonemataceae, Aerosakkonematales ord. nov., Cyanobacteria) from benthic tropical and subtropical fresh waters, with the description of four new species.</title>
        <authorList>
            <person name="Moretto J.A."/>
            <person name="Berthold D.E."/>
            <person name="Lefler F.W."/>
            <person name="Huang I.-S."/>
            <person name="Laughinghouse H. IV."/>
        </authorList>
    </citation>
    <scope>NUCLEOTIDE SEQUENCE [LARGE SCALE GENOMIC DNA]</scope>
    <source>
        <strain evidence="2 3">BLCC-F167</strain>
    </source>
</reference>
<evidence type="ECO:0000313" key="2">
    <source>
        <dbReference type="EMBL" id="MFB2837455.1"/>
    </source>
</evidence>
<comment type="caution">
    <text evidence="2">The sequence shown here is derived from an EMBL/GenBank/DDBJ whole genome shotgun (WGS) entry which is preliminary data.</text>
</comment>
<sequence>METSANEILNETEKTTSKSKLMSEYGIQKTTTWQDWCTVTGLVNKDSYSDLEVAKFNHLYRLLRTSEKFSEKPPILAPSLLVCVASVIGVAIFAGILGFILGVGITIVIKSTDSVSNQPVNGRNPPITKNK</sequence>
<proteinExistence type="predicted"/>
<keyword evidence="1" id="KW-1133">Transmembrane helix</keyword>
<dbReference type="RefSeq" id="WP_413279803.1">
    <property type="nucleotide sequence ID" value="NZ_JBHFNT010000213.1"/>
</dbReference>
<name>A0ABV4WQU7_9CYAN</name>
<protein>
    <submittedName>
        <fullName evidence="2">Uncharacterized protein</fullName>
    </submittedName>
</protein>
<dbReference type="EMBL" id="JBHFNT010000213">
    <property type="protein sequence ID" value="MFB2837455.1"/>
    <property type="molecule type" value="Genomic_DNA"/>
</dbReference>
<keyword evidence="1" id="KW-0812">Transmembrane</keyword>
<keyword evidence="3" id="KW-1185">Reference proteome</keyword>
<dbReference type="Proteomes" id="UP001576780">
    <property type="component" value="Unassembled WGS sequence"/>
</dbReference>
<evidence type="ECO:0000313" key="3">
    <source>
        <dbReference type="Proteomes" id="UP001576780"/>
    </source>
</evidence>
<feature type="transmembrane region" description="Helical" evidence="1">
    <location>
        <begin position="75"/>
        <end position="108"/>
    </location>
</feature>
<keyword evidence="1" id="KW-0472">Membrane</keyword>
<gene>
    <name evidence="2" type="ORF">ACE1CA_23250</name>
</gene>
<accession>A0ABV4WQU7</accession>
<evidence type="ECO:0000256" key="1">
    <source>
        <dbReference type="SAM" id="Phobius"/>
    </source>
</evidence>
<organism evidence="2 3">
    <name type="scientific">Floridaenema evergladense BLCC-F167</name>
    <dbReference type="NCBI Taxonomy" id="3153639"/>
    <lineage>
        <taxon>Bacteria</taxon>
        <taxon>Bacillati</taxon>
        <taxon>Cyanobacteriota</taxon>
        <taxon>Cyanophyceae</taxon>
        <taxon>Oscillatoriophycideae</taxon>
        <taxon>Aerosakkonematales</taxon>
        <taxon>Aerosakkonemataceae</taxon>
        <taxon>Floridanema</taxon>
        <taxon>Floridanema evergladense</taxon>
    </lineage>
</organism>